<dbReference type="Pfam" id="PF00512">
    <property type="entry name" value="HisKA"/>
    <property type="match status" value="1"/>
</dbReference>
<keyword evidence="8" id="KW-1133">Transmembrane helix</keyword>
<dbReference type="SMART" id="SM00388">
    <property type="entry name" value="HisKA"/>
    <property type="match status" value="1"/>
</dbReference>
<dbReference type="InterPro" id="IPR003661">
    <property type="entry name" value="HisK_dim/P_dom"/>
</dbReference>
<evidence type="ECO:0000256" key="6">
    <source>
        <dbReference type="PROSITE-ProRule" id="PRU00169"/>
    </source>
</evidence>
<dbReference type="SUPFAM" id="SSF47384">
    <property type="entry name" value="Homodimeric domain of signal transducing histidine kinase"/>
    <property type="match status" value="1"/>
</dbReference>
<evidence type="ECO:0000313" key="11">
    <source>
        <dbReference type="EMBL" id="RAJ11935.1"/>
    </source>
</evidence>
<dbReference type="InterPro" id="IPR011006">
    <property type="entry name" value="CheY-like_superfamily"/>
</dbReference>
<dbReference type="InterPro" id="IPR019734">
    <property type="entry name" value="TPR_rpt"/>
</dbReference>
<gene>
    <name evidence="11" type="ORF">LY08_02435</name>
</gene>
<dbReference type="InterPro" id="IPR036890">
    <property type="entry name" value="HATPase_C_sf"/>
</dbReference>
<keyword evidence="7" id="KW-0802">TPR repeat</keyword>
<dbReference type="PROSITE" id="PS50005">
    <property type="entry name" value="TPR"/>
    <property type="match status" value="1"/>
</dbReference>
<dbReference type="SUPFAM" id="SSF52172">
    <property type="entry name" value="CheY-like"/>
    <property type="match status" value="1"/>
</dbReference>
<dbReference type="Gene3D" id="1.10.287.130">
    <property type="match status" value="1"/>
</dbReference>
<organism evidence="11 12">
    <name type="scientific">Olleya aquimaris</name>
    <dbReference type="NCBI Taxonomy" id="639310"/>
    <lineage>
        <taxon>Bacteria</taxon>
        <taxon>Pseudomonadati</taxon>
        <taxon>Bacteroidota</taxon>
        <taxon>Flavobacteriia</taxon>
        <taxon>Flavobacteriales</taxon>
        <taxon>Flavobacteriaceae</taxon>
    </lineage>
</organism>
<feature type="domain" description="Histidine kinase" evidence="9">
    <location>
        <begin position="352"/>
        <end position="573"/>
    </location>
</feature>
<dbReference type="InterPro" id="IPR004358">
    <property type="entry name" value="Sig_transdc_His_kin-like_C"/>
</dbReference>
<evidence type="ECO:0000259" key="9">
    <source>
        <dbReference type="PROSITE" id="PS50109"/>
    </source>
</evidence>
<keyword evidence="4" id="KW-0808">Transferase</keyword>
<feature type="modified residue" description="4-aspartylphosphate" evidence="6">
    <location>
        <position position="640"/>
    </location>
</feature>
<dbReference type="Gene3D" id="3.40.50.2300">
    <property type="match status" value="1"/>
</dbReference>
<dbReference type="EMBL" id="QLLO01000010">
    <property type="protein sequence ID" value="RAJ11935.1"/>
    <property type="molecule type" value="Genomic_DNA"/>
</dbReference>
<dbReference type="EC" id="2.7.13.3" evidence="2"/>
<dbReference type="Pfam" id="PF00072">
    <property type="entry name" value="Response_reg"/>
    <property type="match status" value="1"/>
</dbReference>
<dbReference type="InterPro" id="IPR011990">
    <property type="entry name" value="TPR-like_helical_dom_sf"/>
</dbReference>
<name>A0A327R6Z5_9FLAO</name>
<dbReference type="CDD" id="cd00082">
    <property type="entry name" value="HisKA"/>
    <property type="match status" value="1"/>
</dbReference>
<dbReference type="Pfam" id="PF17874">
    <property type="entry name" value="TPR_MalT"/>
    <property type="match status" value="1"/>
</dbReference>
<keyword evidence="3 6" id="KW-0597">Phosphoprotein</keyword>
<keyword evidence="5 11" id="KW-0418">Kinase</keyword>
<dbReference type="Proteomes" id="UP000248703">
    <property type="component" value="Unassembled WGS sequence"/>
</dbReference>
<keyword evidence="12" id="KW-1185">Reference proteome</keyword>
<feature type="repeat" description="TPR" evidence="7">
    <location>
        <begin position="180"/>
        <end position="213"/>
    </location>
</feature>
<dbReference type="InterPro" id="IPR036097">
    <property type="entry name" value="HisK_dim/P_sf"/>
</dbReference>
<proteinExistence type="predicted"/>
<dbReference type="PANTHER" id="PTHR43047:SF64">
    <property type="entry name" value="HISTIDINE KINASE CONTAINING CHEY-HOMOLOGOUS RECEIVER DOMAIN AND PAS DOMAIN-RELATED"/>
    <property type="match status" value="1"/>
</dbReference>
<evidence type="ECO:0000256" key="2">
    <source>
        <dbReference type="ARBA" id="ARBA00012438"/>
    </source>
</evidence>
<protein>
    <recommendedName>
        <fullName evidence="2">histidine kinase</fullName>
        <ecNumber evidence="2">2.7.13.3</ecNumber>
    </recommendedName>
</protein>
<comment type="catalytic activity">
    <reaction evidence="1">
        <text>ATP + protein L-histidine = ADP + protein N-phospho-L-histidine.</text>
        <dbReference type="EC" id="2.7.13.3"/>
    </reaction>
</comment>
<dbReference type="AlphaFoldDB" id="A0A327R6Z5"/>
<feature type="domain" description="Response regulatory" evidence="10">
    <location>
        <begin position="591"/>
        <end position="705"/>
    </location>
</feature>
<evidence type="ECO:0000259" key="10">
    <source>
        <dbReference type="PROSITE" id="PS50110"/>
    </source>
</evidence>
<dbReference type="PANTHER" id="PTHR43047">
    <property type="entry name" value="TWO-COMPONENT HISTIDINE PROTEIN KINASE"/>
    <property type="match status" value="1"/>
</dbReference>
<dbReference type="GO" id="GO:0000155">
    <property type="term" value="F:phosphorelay sensor kinase activity"/>
    <property type="evidence" value="ECO:0007669"/>
    <property type="project" value="InterPro"/>
</dbReference>
<evidence type="ECO:0000313" key="12">
    <source>
        <dbReference type="Proteomes" id="UP000248703"/>
    </source>
</evidence>
<dbReference type="PROSITE" id="PS50110">
    <property type="entry name" value="RESPONSE_REGULATORY"/>
    <property type="match status" value="1"/>
</dbReference>
<evidence type="ECO:0000256" key="8">
    <source>
        <dbReference type="SAM" id="Phobius"/>
    </source>
</evidence>
<reference evidence="11 12" key="1">
    <citation type="submission" date="2018-06" db="EMBL/GenBank/DDBJ databases">
        <title>Genomic Encyclopedia of Archaeal and Bacterial Type Strains, Phase II (KMG-II): from individual species to whole genera.</title>
        <authorList>
            <person name="Goeker M."/>
        </authorList>
    </citation>
    <scope>NUCLEOTIDE SEQUENCE [LARGE SCALE GENOMIC DNA]</scope>
    <source>
        <strain evidence="11 12">DSM 24464</strain>
    </source>
</reference>
<evidence type="ECO:0000256" key="5">
    <source>
        <dbReference type="ARBA" id="ARBA00022777"/>
    </source>
</evidence>
<dbReference type="Gene3D" id="1.25.40.10">
    <property type="entry name" value="Tetratricopeptide repeat domain"/>
    <property type="match status" value="2"/>
</dbReference>
<accession>A0A327R6Z5</accession>
<dbReference type="InterPro" id="IPR003594">
    <property type="entry name" value="HATPase_dom"/>
</dbReference>
<dbReference type="CDD" id="cd17546">
    <property type="entry name" value="REC_hyHK_CKI1_RcsC-like"/>
    <property type="match status" value="1"/>
</dbReference>
<dbReference type="PROSITE" id="PS50109">
    <property type="entry name" value="HIS_KIN"/>
    <property type="match status" value="1"/>
</dbReference>
<evidence type="ECO:0000256" key="3">
    <source>
        <dbReference type="ARBA" id="ARBA00022553"/>
    </source>
</evidence>
<dbReference type="InterPro" id="IPR005467">
    <property type="entry name" value="His_kinase_dom"/>
</dbReference>
<sequence length="710" mass="80976">MFSQTNTYQQRVFTDSINKLLDLAKTNINANNFESALNFSTQAVDLTYNIEDKSLKSEAYACLGNSYLIAEDYANSEKYFKLALGFAKSSKNNFTRVAALNGLGNVQSTHYNNIDKAIYYFEEASKYTKKLNSHSSIFINAMNMASMYTEYNKSTKALEYLKIGEEHYQKLEEIPSVYSLTLFVNYADHYKQIKQYDTALEYYDKALDIAQKNQFYNDIINISHAKCDIFEAQGQLDKALEQLRFIQKNKSIFVEAEAQKQINQINANFKLKEFEQELLVSKYQAELAEANYKNTLIIVLSVLTAIIIVFFFFYRYKSNKKKRELKAKNAALKIEKNKAEKATQLKSELISNISHELRTPLHGVIGITSMLMEDEEVNSKHSSLLQSLQFSGDHLKNLVNNILRISDIQSENIVLQKTNVNLYTLINNIIDSLKFQAEEKGNTLELTIPKSLNKLYYTDGFRLSEILINIIGNSIKFTSNGRIKVHIIKEQIDQNSETLLFKISDTGIGIPLEKQELIFENFKQAVKDENTSYGAGLGLPIAKYLLEKMDSKIRLSSIEHHGTVISFRIAFEVSNQQAKELQFEQNLKPLKVLVVEDNKINQMVTQKLILSIGHDCKIAKNGLEAVKACEEDNFDLILMDLNMPIMNGFEATEKIKTIKPNTKIVALTALEISEVKQRCFDLGMDSIINKPISKSQLAEIIEIKTVQQVC</sequence>
<feature type="transmembrane region" description="Helical" evidence="8">
    <location>
        <begin position="296"/>
        <end position="316"/>
    </location>
</feature>
<dbReference type="SMART" id="SM00448">
    <property type="entry name" value="REC"/>
    <property type="match status" value="1"/>
</dbReference>
<evidence type="ECO:0000256" key="1">
    <source>
        <dbReference type="ARBA" id="ARBA00000085"/>
    </source>
</evidence>
<dbReference type="InterPro" id="IPR001789">
    <property type="entry name" value="Sig_transdc_resp-reg_receiver"/>
</dbReference>
<evidence type="ECO:0000256" key="7">
    <source>
        <dbReference type="PROSITE-ProRule" id="PRU00339"/>
    </source>
</evidence>
<dbReference type="InterPro" id="IPR041617">
    <property type="entry name" value="TPR_MalT"/>
</dbReference>
<dbReference type="PRINTS" id="PR00344">
    <property type="entry name" value="BCTRLSENSOR"/>
</dbReference>
<comment type="caution">
    <text evidence="11">The sequence shown here is derived from an EMBL/GenBank/DDBJ whole genome shotgun (WGS) entry which is preliminary data.</text>
</comment>
<dbReference type="SUPFAM" id="SSF55874">
    <property type="entry name" value="ATPase domain of HSP90 chaperone/DNA topoisomerase II/histidine kinase"/>
    <property type="match status" value="1"/>
</dbReference>
<dbReference type="SMART" id="SM00028">
    <property type="entry name" value="TPR"/>
    <property type="match status" value="3"/>
</dbReference>
<dbReference type="Pfam" id="PF02518">
    <property type="entry name" value="HATPase_c"/>
    <property type="match status" value="1"/>
</dbReference>
<dbReference type="SMART" id="SM00387">
    <property type="entry name" value="HATPase_c"/>
    <property type="match status" value="1"/>
</dbReference>
<dbReference type="SUPFAM" id="SSF48452">
    <property type="entry name" value="TPR-like"/>
    <property type="match status" value="1"/>
</dbReference>
<keyword evidence="8" id="KW-0812">Transmembrane</keyword>
<keyword evidence="8" id="KW-0472">Membrane</keyword>
<evidence type="ECO:0000256" key="4">
    <source>
        <dbReference type="ARBA" id="ARBA00022679"/>
    </source>
</evidence>
<dbReference type="Gene3D" id="3.30.565.10">
    <property type="entry name" value="Histidine kinase-like ATPase, C-terminal domain"/>
    <property type="match status" value="1"/>
</dbReference>